<protein>
    <submittedName>
        <fullName evidence="1">Uncharacterized protein</fullName>
    </submittedName>
</protein>
<evidence type="ECO:0000313" key="2">
    <source>
        <dbReference type="Proteomes" id="UP000253728"/>
    </source>
</evidence>
<dbReference type="EMBL" id="UFSP01000001">
    <property type="protein sequence ID" value="SSY92981.1"/>
    <property type="molecule type" value="Genomic_DNA"/>
</dbReference>
<sequence>MFQFSNAAVALVDNPMMKFDEIYERFIRSACVPSENQENRMIKHYREMFKNDQVLSLYKSHLVQGGTAKFTLPLAIKDGNTPYILKGIKPLAFDQSESASMIEHCDSWVAKINRASDEGLISKDKVLFTLDTANSKKELKILKTIKDTFDKFGIYHTDWKDNFHILSFARNIKVF</sequence>
<dbReference type="Proteomes" id="UP000253728">
    <property type="component" value="Unassembled WGS sequence"/>
</dbReference>
<proteinExistence type="predicted"/>
<dbReference type="AlphaFoldDB" id="A0A336N1I4"/>
<reference evidence="1 2" key="1">
    <citation type="submission" date="2018-06" db="EMBL/GenBank/DDBJ databases">
        <authorList>
            <consortium name="Pathogen Informatics"/>
            <person name="Doyle S."/>
        </authorList>
    </citation>
    <scope>NUCLEOTIDE SEQUENCE [LARGE SCALE GENOMIC DNA]</scope>
    <source>
        <strain evidence="1 2">NCTC5908</strain>
    </source>
</reference>
<name>A0A336N1I4_AGGAP</name>
<accession>A0A336N1I4</accession>
<gene>
    <name evidence="1" type="ORF">NCTC5908_00152</name>
</gene>
<evidence type="ECO:0000313" key="1">
    <source>
        <dbReference type="EMBL" id="SSY92981.1"/>
    </source>
</evidence>
<organism evidence="1 2">
    <name type="scientific">Aggregatibacter aphrophilus</name>
    <name type="common">Haemophilus aphrophilus</name>
    <dbReference type="NCBI Taxonomy" id="732"/>
    <lineage>
        <taxon>Bacteria</taxon>
        <taxon>Pseudomonadati</taxon>
        <taxon>Pseudomonadota</taxon>
        <taxon>Gammaproteobacteria</taxon>
        <taxon>Pasteurellales</taxon>
        <taxon>Pasteurellaceae</taxon>
        <taxon>Aggregatibacter</taxon>
    </lineage>
</organism>